<comment type="caution">
    <text evidence="2">The sequence shown here is derived from an EMBL/GenBank/DDBJ whole genome shotgun (WGS) entry which is preliminary data.</text>
</comment>
<dbReference type="AlphaFoldDB" id="A0A4R5BYZ7"/>
<proteinExistence type="predicted"/>
<evidence type="ECO:0000256" key="1">
    <source>
        <dbReference type="SAM" id="MobiDB-lite"/>
    </source>
</evidence>
<sequence>MTTLQKPLPDHRGGTRNTPPARPRSPRDRPGPPRRGRPPPESGHSRSARPFRDARHTIPTGTTSPISHGPRVDSPPELVREFQRARLCDLERIGPDHFAGPPETTRGIGNLETPVHE</sequence>
<evidence type="ECO:0000313" key="2">
    <source>
        <dbReference type="EMBL" id="TDD89674.1"/>
    </source>
</evidence>
<dbReference type="EMBL" id="SMLA01000011">
    <property type="protein sequence ID" value="TDD89674.1"/>
    <property type="molecule type" value="Genomic_DNA"/>
</dbReference>
<accession>A0A4R5BYZ7</accession>
<gene>
    <name evidence="2" type="ORF">E1202_10340</name>
</gene>
<feature type="region of interest" description="Disordered" evidence="1">
    <location>
        <begin position="1"/>
        <end position="77"/>
    </location>
</feature>
<protein>
    <submittedName>
        <fullName evidence="2">Uncharacterized protein</fullName>
    </submittedName>
</protein>
<evidence type="ECO:0000313" key="3">
    <source>
        <dbReference type="Proteomes" id="UP000294723"/>
    </source>
</evidence>
<dbReference type="Proteomes" id="UP000294723">
    <property type="component" value="Unassembled WGS sequence"/>
</dbReference>
<feature type="region of interest" description="Disordered" evidence="1">
    <location>
        <begin position="93"/>
        <end position="117"/>
    </location>
</feature>
<organism evidence="2 3">
    <name type="scientific">Saccharopolyspora karakumensis</name>
    <dbReference type="NCBI Taxonomy" id="2530386"/>
    <lineage>
        <taxon>Bacteria</taxon>
        <taxon>Bacillati</taxon>
        <taxon>Actinomycetota</taxon>
        <taxon>Actinomycetes</taxon>
        <taxon>Pseudonocardiales</taxon>
        <taxon>Pseudonocardiaceae</taxon>
        <taxon>Saccharopolyspora</taxon>
    </lineage>
</organism>
<name>A0A4R5BYZ7_9PSEU</name>
<reference evidence="2 3" key="1">
    <citation type="submission" date="2019-03" db="EMBL/GenBank/DDBJ databases">
        <title>Draft genome sequences of novel Actinobacteria.</title>
        <authorList>
            <person name="Sahin N."/>
            <person name="Ay H."/>
            <person name="Saygin H."/>
        </authorList>
    </citation>
    <scope>NUCLEOTIDE SEQUENCE [LARGE SCALE GENOMIC DNA]</scope>
    <source>
        <strain evidence="2 3">5K548</strain>
    </source>
</reference>
<keyword evidence="3" id="KW-1185">Reference proteome</keyword>